<name>A0A9J6D3I3_RHIMP</name>
<evidence type="ECO:0000313" key="2">
    <source>
        <dbReference type="EMBL" id="KAH8008766.1"/>
    </source>
</evidence>
<evidence type="ECO:0000313" key="3">
    <source>
        <dbReference type="Proteomes" id="UP000821866"/>
    </source>
</evidence>
<accession>A0A9J6D3I3</accession>
<proteinExistence type="predicted"/>
<feature type="compositionally biased region" description="Basic and acidic residues" evidence="1">
    <location>
        <begin position="48"/>
        <end position="59"/>
    </location>
</feature>
<feature type="region of interest" description="Disordered" evidence="1">
    <location>
        <begin position="1"/>
        <end position="59"/>
    </location>
</feature>
<protein>
    <submittedName>
        <fullName evidence="2">Uncharacterized protein</fullName>
    </submittedName>
</protein>
<sequence length="141" mass="15174">MGTSSFVPSLSKDATHRDGVASGEESPPSGGYAVPNQSVKGSPGLERWPMEKEKTRPEGRLRLNQTLIASWLCVLRWRGSKSARGQPFAGKIGSISMGNARGELIGATGRPARWCGGFWMNGGEVCHEDVRSVKRAALLSY</sequence>
<reference evidence="2" key="1">
    <citation type="journal article" date="2020" name="Cell">
        <title>Large-Scale Comparative Analyses of Tick Genomes Elucidate Their Genetic Diversity and Vector Capacities.</title>
        <authorList>
            <consortium name="Tick Genome and Microbiome Consortium (TIGMIC)"/>
            <person name="Jia N."/>
            <person name="Wang J."/>
            <person name="Shi W."/>
            <person name="Du L."/>
            <person name="Sun Y."/>
            <person name="Zhan W."/>
            <person name="Jiang J.F."/>
            <person name="Wang Q."/>
            <person name="Zhang B."/>
            <person name="Ji P."/>
            <person name="Bell-Sakyi L."/>
            <person name="Cui X.M."/>
            <person name="Yuan T.T."/>
            <person name="Jiang B.G."/>
            <person name="Yang W.F."/>
            <person name="Lam T.T."/>
            <person name="Chang Q.C."/>
            <person name="Ding S.J."/>
            <person name="Wang X.J."/>
            <person name="Zhu J.G."/>
            <person name="Ruan X.D."/>
            <person name="Zhao L."/>
            <person name="Wei J.T."/>
            <person name="Ye R.Z."/>
            <person name="Que T.C."/>
            <person name="Du C.H."/>
            <person name="Zhou Y.H."/>
            <person name="Cheng J.X."/>
            <person name="Dai P.F."/>
            <person name="Guo W.B."/>
            <person name="Han X.H."/>
            <person name="Huang E.J."/>
            <person name="Li L.F."/>
            <person name="Wei W."/>
            <person name="Gao Y.C."/>
            <person name="Liu J.Z."/>
            <person name="Shao H.Z."/>
            <person name="Wang X."/>
            <person name="Wang C.C."/>
            <person name="Yang T.C."/>
            <person name="Huo Q.B."/>
            <person name="Li W."/>
            <person name="Chen H.Y."/>
            <person name="Chen S.E."/>
            <person name="Zhou L.G."/>
            <person name="Ni X.B."/>
            <person name="Tian J.H."/>
            <person name="Sheng Y."/>
            <person name="Liu T."/>
            <person name="Pan Y.S."/>
            <person name="Xia L.Y."/>
            <person name="Li J."/>
            <person name="Zhao F."/>
            <person name="Cao W.C."/>
        </authorList>
    </citation>
    <scope>NUCLEOTIDE SEQUENCE</scope>
    <source>
        <strain evidence="2">Rmic-2018</strain>
    </source>
</reference>
<keyword evidence="3" id="KW-1185">Reference proteome</keyword>
<dbReference type="EMBL" id="JABSTU010000011">
    <property type="protein sequence ID" value="KAH8008766.1"/>
    <property type="molecule type" value="Genomic_DNA"/>
</dbReference>
<reference evidence="2" key="2">
    <citation type="submission" date="2021-09" db="EMBL/GenBank/DDBJ databases">
        <authorList>
            <person name="Jia N."/>
            <person name="Wang J."/>
            <person name="Shi W."/>
            <person name="Du L."/>
            <person name="Sun Y."/>
            <person name="Zhan W."/>
            <person name="Jiang J."/>
            <person name="Wang Q."/>
            <person name="Zhang B."/>
            <person name="Ji P."/>
            <person name="Sakyi L.B."/>
            <person name="Cui X."/>
            <person name="Yuan T."/>
            <person name="Jiang B."/>
            <person name="Yang W."/>
            <person name="Lam T.T.-Y."/>
            <person name="Chang Q."/>
            <person name="Ding S."/>
            <person name="Wang X."/>
            <person name="Zhu J."/>
            <person name="Ruan X."/>
            <person name="Zhao L."/>
            <person name="Wei J."/>
            <person name="Que T."/>
            <person name="Du C."/>
            <person name="Cheng J."/>
            <person name="Dai P."/>
            <person name="Han X."/>
            <person name="Huang E."/>
            <person name="Gao Y."/>
            <person name="Liu J."/>
            <person name="Shao H."/>
            <person name="Ye R."/>
            <person name="Li L."/>
            <person name="Wei W."/>
            <person name="Wang X."/>
            <person name="Wang C."/>
            <person name="Huo Q."/>
            <person name="Li W."/>
            <person name="Guo W."/>
            <person name="Chen H."/>
            <person name="Chen S."/>
            <person name="Zhou L."/>
            <person name="Zhou L."/>
            <person name="Ni X."/>
            <person name="Tian J."/>
            <person name="Zhou Y."/>
            <person name="Sheng Y."/>
            <person name="Liu T."/>
            <person name="Pan Y."/>
            <person name="Xia L."/>
            <person name="Li J."/>
            <person name="Zhao F."/>
            <person name="Cao W."/>
        </authorList>
    </citation>
    <scope>NUCLEOTIDE SEQUENCE</scope>
    <source>
        <strain evidence="2">Rmic-2018</strain>
        <tissue evidence="2">Larvae</tissue>
    </source>
</reference>
<dbReference type="AlphaFoldDB" id="A0A9J6D3I3"/>
<dbReference type="Proteomes" id="UP000821866">
    <property type="component" value="Chromosome 9"/>
</dbReference>
<organism evidence="2 3">
    <name type="scientific">Rhipicephalus microplus</name>
    <name type="common">Cattle tick</name>
    <name type="synonym">Boophilus microplus</name>
    <dbReference type="NCBI Taxonomy" id="6941"/>
    <lineage>
        <taxon>Eukaryota</taxon>
        <taxon>Metazoa</taxon>
        <taxon>Ecdysozoa</taxon>
        <taxon>Arthropoda</taxon>
        <taxon>Chelicerata</taxon>
        <taxon>Arachnida</taxon>
        <taxon>Acari</taxon>
        <taxon>Parasitiformes</taxon>
        <taxon>Ixodida</taxon>
        <taxon>Ixodoidea</taxon>
        <taxon>Ixodidae</taxon>
        <taxon>Rhipicephalinae</taxon>
        <taxon>Rhipicephalus</taxon>
        <taxon>Boophilus</taxon>
    </lineage>
</organism>
<gene>
    <name evidence="2" type="ORF">HPB51_004156</name>
</gene>
<evidence type="ECO:0000256" key="1">
    <source>
        <dbReference type="SAM" id="MobiDB-lite"/>
    </source>
</evidence>
<comment type="caution">
    <text evidence="2">The sequence shown here is derived from an EMBL/GenBank/DDBJ whole genome shotgun (WGS) entry which is preliminary data.</text>
</comment>